<keyword evidence="4" id="KW-1185">Reference proteome</keyword>
<accession>A0AAW1UQS7</accession>
<feature type="region of interest" description="Disordered" evidence="1">
    <location>
        <begin position="160"/>
        <end position="212"/>
    </location>
</feature>
<feature type="compositionally biased region" description="Acidic residues" evidence="1">
    <location>
        <begin position="277"/>
        <end position="289"/>
    </location>
</feature>
<feature type="region of interest" description="Disordered" evidence="1">
    <location>
        <begin position="483"/>
        <end position="507"/>
    </location>
</feature>
<feature type="compositionally biased region" description="Basic and acidic residues" evidence="1">
    <location>
        <begin position="303"/>
        <end position="330"/>
    </location>
</feature>
<dbReference type="EMBL" id="JARQZJ010000091">
    <property type="protein sequence ID" value="KAK9883410.1"/>
    <property type="molecule type" value="Genomic_DNA"/>
</dbReference>
<feature type="region of interest" description="Disordered" evidence="1">
    <location>
        <begin position="224"/>
        <end position="392"/>
    </location>
</feature>
<feature type="compositionally biased region" description="Basic and acidic residues" evidence="1">
    <location>
        <begin position="239"/>
        <end position="271"/>
    </location>
</feature>
<name>A0AAW1UQS7_9CUCU</name>
<evidence type="ECO:0000313" key="4">
    <source>
        <dbReference type="Proteomes" id="UP001431783"/>
    </source>
</evidence>
<organism evidence="3 4">
    <name type="scientific">Henosepilachna vigintioctopunctata</name>
    <dbReference type="NCBI Taxonomy" id="420089"/>
    <lineage>
        <taxon>Eukaryota</taxon>
        <taxon>Metazoa</taxon>
        <taxon>Ecdysozoa</taxon>
        <taxon>Arthropoda</taxon>
        <taxon>Hexapoda</taxon>
        <taxon>Insecta</taxon>
        <taxon>Pterygota</taxon>
        <taxon>Neoptera</taxon>
        <taxon>Endopterygota</taxon>
        <taxon>Coleoptera</taxon>
        <taxon>Polyphaga</taxon>
        <taxon>Cucujiformia</taxon>
        <taxon>Coccinelloidea</taxon>
        <taxon>Coccinellidae</taxon>
        <taxon>Epilachninae</taxon>
        <taxon>Epilachnini</taxon>
        <taxon>Henosepilachna</taxon>
    </lineage>
</organism>
<evidence type="ECO:0000256" key="2">
    <source>
        <dbReference type="SAM" id="SignalP"/>
    </source>
</evidence>
<feature type="signal peptide" evidence="2">
    <location>
        <begin position="1"/>
        <end position="16"/>
    </location>
</feature>
<proteinExistence type="predicted"/>
<feature type="compositionally biased region" description="Acidic residues" evidence="1">
    <location>
        <begin position="1607"/>
        <end position="1616"/>
    </location>
</feature>
<feature type="chain" id="PRO_5043340471" evidence="2">
    <location>
        <begin position="17"/>
        <end position="1646"/>
    </location>
</feature>
<feature type="region of interest" description="Disordered" evidence="1">
    <location>
        <begin position="1488"/>
        <end position="1516"/>
    </location>
</feature>
<dbReference type="Proteomes" id="UP001431783">
    <property type="component" value="Unassembled WGS sequence"/>
</dbReference>
<feature type="compositionally biased region" description="Low complexity" evidence="1">
    <location>
        <begin position="970"/>
        <end position="981"/>
    </location>
</feature>
<protein>
    <submittedName>
        <fullName evidence="3">Uncharacterized protein</fullName>
    </submittedName>
</protein>
<feature type="region of interest" description="Disordered" evidence="1">
    <location>
        <begin position="970"/>
        <end position="997"/>
    </location>
</feature>
<feature type="compositionally biased region" description="Basic and acidic residues" evidence="1">
    <location>
        <begin position="343"/>
        <end position="352"/>
    </location>
</feature>
<feature type="compositionally biased region" description="Basic and acidic residues" evidence="1">
    <location>
        <begin position="366"/>
        <end position="383"/>
    </location>
</feature>
<feature type="compositionally biased region" description="Basic and acidic residues" evidence="1">
    <location>
        <begin position="176"/>
        <end position="192"/>
    </location>
</feature>
<sequence>MKFILLVICVFALTNAIRVPTRWHNGLQHRKHPLKPFRNDKYINKLVPSKLHKFNVLPHKTKQKFRRKLIKPKHPVPFHNFYRTSHTHVADVSNNMNTWTPIVSPFGINANVTYTIPKPSLSVDLTQHPKDHFTQTASAFTTSTNKYSPLYKNYRDDKTFENEDEREEYVTDSTPEIERPSEISVKSEHENPSDIPTRPIYPGEKVWAKPGKKHKPYVNERIYAKKQETQDEQPEGYEIFERGEKLLDKKRTEFENNPRNQPREKNVERIDVGSSEDVGEESENEENAEEFVPMTLYTQVRRSGNEEHLPSDSEDSEGGRLKEVIKDSKIHTVYTEEGYEDSAYDHAGREKEAEDSEGYSEYNNEEEIHKEPQKGDNSQKAEEGDQINEGSSKIFKTAKFPENSAIDQIIKPKKETPIVKNKFVKTKEIKTMKLKTNSDGTQMQITSGMRLNMNPLNGSNTEVIEIMPKVVEYFNTNFSKNGTDVADKQKHSEETTATTKDPPASPLIRKRRFTNDLPKVDVKEDFIKNIEQSNIPEYTQENQQNKYPYYNAKYLNKNSPLRYSENMENIPLKREGEMSFYEQANKIHCPEVSDDIDAIPQRIKEVEEAVNNGEKIENTGDSGKSPRLGKLGERINCLKRKYFGDDPLDSPFFEENTVGPVLSPFKIFEEKQAGFRNHYSKSDRIRKSSNNIRQPSEKKYHSKFTIQEIKPKADENNSSIVGSNSDNQYELPNSSQVDIVEVIRPVEVRPANVEIVDVDNLSSINQIITDVPQVSQKTFQTSSEILPNNIYDKIELVALPSFQITEVPITEVGNERKAKLVEEASNQSFQAAELRMNFNPIRYHPVSSVRQRNWYRRPQQTIDPNAYLANQYGRIGNNKMSNYNMKTISHHNEQIVPLEQLNVFSDVLNNIKNGTNDPMKAGNLPYSVPNRIHNFYKSVANIKIPPKKIHVKTSDLAKYLNSRNAFQLGSSTTTTTTTTSSPSQKPKRGGVKYKNTTEKELNEDDYIDVTNDEIFGKKTITGKKSTLVPDEEEDSEVSESHTTDTINTPSIARTTEILGLVPPSTWKYRTIYQPVDELISDSSISGSENLNRYHVLGMKPPSTIHNIYNFQKRNTEKGINRFHNMKLRRGKRNANRKSYFEVVRTQKPTETNTEDNDDDYVPHRPKNWHWDESLKKIVYDKPKEEEIDNDEEEGEEEEVEIEVPIIKNVQQTTTRRTLIATTPINGPSYVDFVKILKGNKNYVNIPDPTTTKKGTKIEVTTMAATTVKSAPTKPPEFFNILSKIRQSDSYVMIKDKNTTEVTTTTTEASAEESEEYIDDSETALSNMQNSPGKGAVDIGHNIKIFDVNDYLPKVKTYSPRTSIDYSKYKTIRRTPPKVSTTETNEEDVMDNVETVATISSSLQVVTPSTEGKLEIIELSRGYSTTEAIKSTQPTTHKILRTRGRRPTTTSTLSPVLSTNNPRDNVVIITATKPKRVYPRRRYPHIRTRTTTERQNDAVDSTKSPRNARHNNDEANEAETKIISLESLIKMDQLNVTKNDSSLEPLISSTSNTNKSGELDGSQNISVDDILKNINQLKEVNVEEAVHDYDDASNDSLKELDSQTNEHDQEDFDDEDKIELSGGKTKNRRLVISKNRDQGMYRYVSVR</sequence>
<feature type="compositionally biased region" description="Basic and acidic residues" evidence="1">
    <location>
        <begin position="485"/>
        <end position="494"/>
    </location>
</feature>
<evidence type="ECO:0000313" key="3">
    <source>
        <dbReference type="EMBL" id="KAK9883410.1"/>
    </source>
</evidence>
<evidence type="ECO:0000256" key="1">
    <source>
        <dbReference type="SAM" id="MobiDB-lite"/>
    </source>
</evidence>
<feature type="region of interest" description="Disordered" evidence="1">
    <location>
        <begin position="1589"/>
        <end position="1620"/>
    </location>
</feature>
<feature type="compositionally biased region" description="Basic and acidic residues" evidence="1">
    <location>
        <begin position="1589"/>
        <end position="1606"/>
    </location>
</feature>
<keyword evidence="2" id="KW-0732">Signal</keyword>
<feature type="region of interest" description="Disordered" evidence="1">
    <location>
        <begin position="1542"/>
        <end position="1562"/>
    </location>
</feature>
<comment type="caution">
    <text evidence="3">The sequence shown here is derived from an EMBL/GenBank/DDBJ whole genome shotgun (WGS) entry which is preliminary data.</text>
</comment>
<gene>
    <name evidence="3" type="ORF">WA026_001584</name>
</gene>
<reference evidence="3 4" key="1">
    <citation type="submission" date="2023-03" db="EMBL/GenBank/DDBJ databases">
        <title>Genome insight into feeding habits of ladybird beetles.</title>
        <authorList>
            <person name="Li H.-S."/>
            <person name="Huang Y.-H."/>
            <person name="Pang H."/>
        </authorList>
    </citation>
    <scope>NUCLEOTIDE SEQUENCE [LARGE SCALE GENOMIC DNA]</scope>
    <source>
        <strain evidence="3">SYSU_2023b</strain>
        <tissue evidence="3">Whole body</tissue>
    </source>
</reference>